<evidence type="ECO:0000313" key="1">
    <source>
        <dbReference type="EMBL" id="VDD32314.1"/>
    </source>
</evidence>
<protein>
    <submittedName>
        <fullName evidence="1">Uncharacterized protein</fullName>
    </submittedName>
</protein>
<proteinExistence type="predicted"/>
<dbReference type="EMBL" id="LR031875">
    <property type="protein sequence ID" value="VDD32314.1"/>
    <property type="molecule type" value="Genomic_DNA"/>
</dbReference>
<dbReference type="AlphaFoldDB" id="A0A3P6EAK3"/>
<sequence>MVLKESSRTGELAPGSNKWIRRRSTGSRQIYDSIVTLFGKRLLQERLAKSSAKAKELQLQSTSRR</sequence>
<reference evidence="1" key="1">
    <citation type="submission" date="2018-11" db="EMBL/GenBank/DDBJ databases">
        <authorList>
            <consortium name="Genoscope - CEA"/>
            <person name="William W."/>
        </authorList>
    </citation>
    <scope>NUCLEOTIDE SEQUENCE</scope>
</reference>
<accession>A0A3P6EAK3</accession>
<gene>
    <name evidence="1" type="ORF">BOLC9T57637H</name>
</gene>
<organism evidence="1">
    <name type="scientific">Brassica oleracea</name>
    <name type="common">Wild cabbage</name>
    <dbReference type="NCBI Taxonomy" id="3712"/>
    <lineage>
        <taxon>Eukaryota</taxon>
        <taxon>Viridiplantae</taxon>
        <taxon>Streptophyta</taxon>
        <taxon>Embryophyta</taxon>
        <taxon>Tracheophyta</taxon>
        <taxon>Spermatophyta</taxon>
        <taxon>Magnoliopsida</taxon>
        <taxon>eudicotyledons</taxon>
        <taxon>Gunneridae</taxon>
        <taxon>Pentapetalae</taxon>
        <taxon>rosids</taxon>
        <taxon>malvids</taxon>
        <taxon>Brassicales</taxon>
        <taxon>Brassicaceae</taxon>
        <taxon>Brassiceae</taxon>
        <taxon>Brassica</taxon>
    </lineage>
</organism>
<name>A0A3P6EAK3_BRAOL</name>